<dbReference type="KEGG" id="mav:MAV_4293"/>
<evidence type="ECO:0008006" key="4">
    <source>
        <dbReference type="Google" id="ProtNLM"/>
    </source>
</evidence>
<evidence type="ECO:0000313" key="2">
    <source>
        <dbReference type="EMBL" id="ABK67665.1"/>
    </source>
</evidence>
<keyword evidence="1" id="KW-1133">Transmembrane helix</keyword>
<dbReference type="HOGENOM" id="CLU_144129_0_0_11"/>
<keyword evidence="1" id="KW-0812">Transmembrane</keyword>
<evidence type="ECO:0000256" key="1">
    <source>
        <dbReference type="SAM" id="Phobius"/>
    </source>
</evidence>
<sequence>MTTANQADGTPSVPRSRKILCIVYAAIAFAALIATWSNGGPYVHSAADFLGTFWRDAKATSASRFVAADALMLAISVVILMVIEATKHSVRFVWVYVVGSFFVAISVMFPLFLIARELRMGTSETPRLRMTDTTLLAVVGVMTAALTVWIDMG</sequence>
<protein>
    <recommendedName>
        <fullName evidence="4">DUF2834 domain-containing protein</fullName>
    </recommendedName>
</protein>
<dbReference type="AlphaFoldDB" id="A0A0H2ZZW1"/>
<dbReference type="Proteomes" id="UP000001574">
    <property type="component" value="Chromosome"/>
</dbReference>
<keyword evidence="1" id="KW-0472">Membrane</keyword>
<organism evidence="2 3">
    <name type="scientific">Mycobacterium avium (strain 104)</name>
    <dbReference type="NCBI Taxonomy" id="243243"/>
    <lineage>
        <taxon>Bacteria</taxon>
        <taxon>Bacillati</taxon>
        <taxon>Actinomycetota</taxon>
        <taxon>Actinomycetes</taxon>
        <taxon>Mycobacteriales</taxon>
        <taxon>Mycobacteriaceae</taxon>
        <taxon>Mycobacterium</taxon>
        <taxon>Mycobacterium avium complex (MAC)</taxon>
    </lineage>
</organism>
<dbReference type="InterPro" id="IPR021362">
    <property type="entry name" value="DUF2834"/>
</dbReference>
<reference evidence="2 3" key="1">
    <citation type="submission" date="2006-10" db="EMBL/GenBank/DDBJ databases">
        <authorList>
            <person name="Fleischmann R.D."/>
            <person name="Dodson R.J."/>
            <person name="Haft D.H."/>
            <person name="Merkel J.S."/>
            <person name="Nelson W.C."/>
            <person name="Fraser C.M."/>
        </authorList>
    </citation>
    <scope>NUCLEOTIDE SEQUENCE [LARGE SCALE GENOMIC DNA]</scope>
    <source>
        <strain evidence="2 3">104</strain>
    </source>
</reference>
<accession>A0A0H2ZZW1</accession>
<evidence type="ECO:0000313" key="3">
    <source>
        <dbReference type="Proteomes" id="UP000001574"/>
    </source>
</evidence>
<dbReference type="EMBL" id="CP000479">
    <property type="protein sequence ID" value="ABK67665.1"/>
    <property type="molecule type" value="Genomic_DNA"/>
</dbReference>
<dbReference type="RefSeq" id="WP_011725990.1">
    <property type="nucleotide sequence ID" value="NC_008595.1"/>
</dbReference>
<feature type="transmembrane region" description="Helical" evidence="1">
    <location>
        <begin position="21"/>
        <end position="42"/>
    </location>
</feature>
<proteinExistence type="predicted"/>
<name>A0A0H2ZZW1_MYCA1</name>
<gene>
    <name evidence="2" type="ordered locus">MAV_4293</name>
</gene>
<feature type="transmembrane region" description="Helical" evidence="1">
    <location>
        <begin position="135"/>
        <end position="152"/>
    </location>
</feature>
<dbReference type="Pfam" id="PF11196">
    <property type="entry name" value="DUF2834"/>
    <property type="match status" value="1"/>
</dbReference>
<feature type="transmembrane region" description="Helical" evidence="1">
    <location>
        <begin position="62"/>
        <end position="82"/>
    </location>
</feature>
<feature type="transmembrane region" description="Helical" evidence="1">
    <location>
        <begin position="94"/>
        <end position="115"/>
    </location>
</feature>